<evidence type="ECO:0000256" key="7">
    <source>
        <dbReference type="ARBA" id="ARBA00022723"/>
    </source>
</evidence>
<dbReference type="Proteomes" id="UP000216020">
    <property type="component" value="Unassembled WGS sequence"/>
</dbReference>
<dbReference type="GO" id="GO:0004528">
    <property type="term" value="F:phosphodiesterase I activity"/>
    <property type="evidence" value="ECO:0007669"/>
    <property type="project" value="UniProtKB-EC"/>
</dbReference>
<dbReference type="InterPro" id="IPR049125">
    <property type="entry name" value="FAN1-like_WH"/>
</dbReference>
<dbReference type="AlphaFoldDB" id="A0A261SDL3"/>
<evidence type="ECO:0000256" key="4">
    <source>
        <dbReference type="ARBA" id="ARBA00005533"/>
    </source>
</evidence>
<dbReference type="RefSeq" id="WP_179284050.1">
    <property type="nucleotide sequence ID" value="NZ_NEVM01000002.1"/>
</dbReference>
<protein>
    <recommendedName>
        <fullName evidence="5">phosphodiesterase I</fullName>
        <ecNumber evidence="5">3.1.4.1</ecNumber>
    </recommendedName>
</protein>
<comment type="similarity">
    <text evidence="4">Belongs to the FAN1 family.</text>
</comment>
<evidence type="ECO:0000256" key="3">
    <source>
        <dbReference type="ARBA" id="ARBA00001946"/>
    </source>
</evidence>
<dbReference type="InterPro" id="IPR014883">
    <property type="entry name" value="VRR_NUC"/>
</dbReference>
<dbReference type="InterPro" id="IPR033315">
    <property type="entry name" value="Fan1-like"/>
</dbReference>
<dbReference type="Pfam" id="PF18081">
    <property type="entry name" value="FANC_SAP"/>
    <property type="match status" value="1"/>
</dbReference>
<dbReference type="Pfam" id="PF08774">
    <property type="entry name" value="VRR_NUC"/>
    <property type="match status" value="1"/>
</dbReference>
<keyword evidence="7" id="KW-0479">Metal-binding</keyword>
<keyword evidence="10" id="KW-0464">Manganese</keyword>
<keyword evidence="6" id="KW-0540">Nuclease</keyword>
<evidence type="ECO:0000256" key="1">
    <source>
        <dbReference type="ARBA" id="ARBA00000983"/>
    </source>
</evidence>
<dbReference type="PANTHER" id="PTHR15749:SF4">
    <property type="entry name" value="FANCONI-ASSOCIATED NUCLEASE 1"/>
    <property type="match status" value="1"/>
</dbReference>
<evidence type="ECO:0000256" key="2">
    <source>
        <dbReference type="ARBA" id="ARBA00001936"/>
    </source>
</evidence>
<evidence type="ECO:0000256" key="8">
    <source>
        <dbReference type="ARBA" id="ARBA00022801"/>
    </source>
</evidence>
<accession>A0A261SDL3</accession>
<dbReference type="Pfam" id="PF21315">
    <property type="entry name" value="FAN1_HTH"/>
    <property type="match status" value="1"/>
</dbReference>
<keyword evidence="13" id="KW-1185">Reference proteome</keyword>
<dbReference type="GO" id="GO:0036297">
    <property type="term" value="P:interstrand cross-link repair"/>
    <property type="evidence" value="ECO:0007669"/>
    <property type="project" value="InterPro"/>
</dbReference>
<dbReference type="GO" id="GO:0046872">
    <property type="term" value="F:metal ion binding"/>
    <property type="evidence" value="ECO:0007669"/>
    <property type="project" value="UniProtKB-KW"/>
</dbReference>
<organism evidence="12 13">
    <name type="scientific">Bordetella genomosp. 10</name>
    <dbReference type="NCBI Taxonomy" id="1416804"/>
    <lineage>
        <taxon>Bacteria</taxon>
        <taxon>Pseudomonadati</taxon>
        <taxon>Pseudomonadota</taxon>
        <taxon>Betaproteobacteria</taxon>
        <taxon>Burkholderiales</taxon>
        <taxon>Alcaligenaceae</taxon>
        <taxon>Bordetella</taxon>
    </lineage>
</organism>
<sequence length="685" mass="75218">MSPSDPLSIPVSIPASAPVSATGAFATPARAPAASVDVRLLQGRVTDDHALEGGAGEPEAERGTAIAEAAARLVRPLDEEGPDPHYYLRNFTFALAWIAERYGDLLDEAERAFLDDYAGLPRPAQALLVRMLMRKGPFFRGDTLRYAEIGDPRAAAAPLLARGWLDANPVLTLDALFGVLRQAELARLFAGAAPGRLSKAGLLAYLRGQAGYEEARRWRQWRGDEDDAAATTAVTAARDDDGTVSPVHAAGAALAVDDLDVVEVRIAPLAERLRLMFFGNLRQDWSEFVLADLGIFQYERVAFPVEARAFQHRSDIDTYLRLQRLRERFEEGALSGGGATSPADDAAQAAGDAARNAVDTDWRDILQALLAESPAHPWLGRRRDKLLFTLGRARERRRDWEGALACYRPCGYPGARHRVLRVLEQRGADGEALALAEAALAAPESETEVQLLQRLIPRLRRRLGQQPAAPRRRAAVTTLDLCLPRPRDGLPVELAARDHLTCADGPVHYVENTLVNALFGLLCWPAIFQPVAGAFFHPFQRGPADLHDPGFAQARRAAFDACLARLDDGSHADAIRANWRGKAGLISPFVAWGALNEELLDLALHCLPAVHLKLWFTRILADIKTNASGLPDLVRFWPAERRYELIEVKGPGDRLQDNQLRWIAYNQAHGIPVQVCRVAWRESAP</sequence>
<dbReference type="EC" id="3.1.4.1" evidence="5"/>
<feature type="domain" description="VRR-NUC" evidence="11">
    <location>
        <begin position="566"/>
        <end position="680"/>
    </location>
</feature>
<evidence type="ECO:0000313" key="13">
    <source>
        <dbReference type="Proteomes" id="UP000216020"/>
    </source>
</evidence>
<dbReference type="InterPro" id="IPR040603">
    <property type="entry name" value="FAN1_SAP_bact"/>
</dbReference>
<comment type="caution">
    <text evidence="12">The sequence shown here is derived from an EMBL/GenBank/DDBJ whole genome shotgun (WGS) entry which is preliminary data.</text>
</comment>
<dbReference type="PANTHER" id="PTHR15749">
    <property type="entry name" value="FANCONI-ASSOCIATED NUCLEASE 1"/>
    <property type="match status" value="1"/>
</dbReference>
<gene>
    <name evidence="12" type="ORF">CAL29_15640</name>
</gene>
<name>A0A261SDL3_9BORD</name>
<evidence type="ECO:0000256" key="5">
    <source>
        <dbReference type="ARBA" id="ARBA00012029"/>
    </source>
</evidence>
<dbReference type="EMBL" id="NEVM01000002">
    <property type="protein sequence ID" value="OZI34890.1"/>
    <property type="molecule type" value="Genomic_DNA"/>
</dbReference>
<proteinExistence type="inferred from homology"/>
<comment type="catalytic activity">
    <reaction evidence="1">
        <text>Hydrolytically removes 5'-nucleotides successively from the 3'-hydroxy termini of 3'-hydroxy-terminated oligonucleotides.</text>
        <dbReference type="EC" id="3.1.4.1"/>
    </reaction>
</comment>
<dbReference type="Gene3D" id="3.40.1350.10">
    <property type="match status" value="1"/>
</dbReference>
<evidence type="ECO:0000256" key="6">
    <source>
        <dbReference type="ARBA" id="ARBA00022722"/>
    </source>
</evidence>
<reference evidence="13" key="1">
    <citation type="submission" date="2017-05" db="EMBL/GenBank/DDBJ databases">
        <title>Complete and WGS of Bordetella genogroups.</title>
        <authorList>
            <person name="Spilker T."/>
            <person name="Lipuma J."/>
        </authorList>
    </citation>
    <scope>NUCLEOTIDE SEQUENCE [LARGE SCALE GENOMIC DNA]</scope>
    <source>
        <strain evidence="13">AU16122</strain>
    </source>
</reference>
<dbReference type="GO" id="GO:0003676">
    <property type="term" value="F:nucleic acid binding"/>
    <property type="evidence" value="ECO:0007669"/>
    <property type="project" value="InterPro"/>
</dbReference>
<evidence type="ECO:0000256" key="9">
    <source>
        <dbReference type="ARBA" id="ARBA00022842"/>
    </source>
</evidence>
<keyword evidence="8" id="KW-0378">Hydrolase</keyword>
<comment type="cofactor">
    <cofactor evidence="2">
        <name>Mn(2+)</name>
        <dbReference type="ChEBI" id="CHEBI:29035"/>
    </cofactor>
</comment>
<evidence type="ECO:0000259" key="11">
    <source>
        <dbReference type="SMART" id="SM00990"/>
    </source>
</evidence>
<dbReference type="InterPro" id="IPR011856">
    <property type="entry name" value="tRNA_endonuc-like_dom_sf"/>
</dbReference>
<comment type="cofactor">
    <cofactor evidence="3">
        <name>Mg(2+)</name>
        <dbReference type="ChEBI" id="CHEBI:18420"/>
    </cofactor>
</comment>
<evidence type="ECO:0000313" key="12">
    <source>
        <dbReference type="EMBL" id="OZI34890.1"/>
    </source>
</evidence>
<evidence type="ECO:0000256" key="10">
    <source>
        <dbReference type="ARBA" id="ARBA00023211"/>
    </source>
</evidence>
<dbReference type="SMART" id="SM00990">
    <property type="entry name" value="VRR_NUC"/>
    <property type="match status" value="1"/>
</dbReference>
<keyword evidence="9" id="KW-0460">Magnesium</keyword>